<dbReference type="GO" id="GO:0000166">
    <property type="term" value="F:nucleotide binding"/>
    <property type="evidence" value="ECO:0007669"/>
    <property type="project" value="InterPro"/>
</dbReference>
<evidence type="ECO:0000313" key="5">
    <source>
        <dbReference type="EMBL" id="MBB3153607.1"/>
    </source>
</evidence>
<gene>
    <name evidence="5" type="ORF">FHS16_003682</name>
</gene>
<evidence type="ECO:0000256" key="1">
    <source>
        <dbReference type="ARBA" id="ARBA00010928"/>
    </source>
</evidence>
<keyword evidence="2" id="KW-0560">Oxidoreductase</keyword>
<dbReference type="InterPro" id="IPR000683">
    <property type="entry name" value="Gfo/Idh/MocA-like_OxRdtase_N"/>
</dbReference>
<sequence>MKQVNLGIAGFGRIVELTHLPLLRKMQEYHICGVFDLTAQRRELAERRGLAAWERLDELLDGETDAVLIATPPRSHYAIASEVLRRGKHVLVEKPVTVNAEEAMLLRELSHKHGGIVTVFHNKRFDPAMAILEEVLQSGVLGRLQFVERRHHQFGSGASFGVQSFRPSWRDESAYGGGALLDWGVHLIDQLLHLKLGSRTSVTALIHRLRLGKGDAEDCVTAHLELDNGILLMLNIHFGSHAADPQWIVGGEFGTLRITGQGEAVLQLVNGPPSTVPSSYSGKKSYRGDMDAVRHIYGSFAAKLSGEGELAVTLEEAIEGMIVMDEIRASAVQGESRHRLAAEDKSLSQGAV</sequence>
<dbReference type="Pfam" id="PF22725">
    <property type="entry name" value="GFO_IDH_MocA_C3"/>
    <property type="match status" value="1"/>
</dbReference>
<accession>A0A7W5C9R2</accession>
<feature type="domain" description="GFO/IDH/MocA-like oxidoreductase" evidence="4">
    <location>
        <begin position="132"/>
        <end position="257"/>
    </location>
</feature>
<evidence type="ECO:0000256" key="2">
    <source>
        <dbReference type="ARBA" id="ARBA00023002"/>
    </source>
</evidence>
<dbReference type="GO" id="GO:0016491">
    <property type="term" value="F:oxidoreductase activity"/>
    <property type="evidence" value="ECO:0007669"/>
    <property type="project" value="UniProtKB-KW"/>
</dbReference>
<dbReference type="Proteomes" id="UP000518605">
    <property type="component" value="Unassembled WGS sequence"/>
</dbReference>
<dbReference type="PANTHER" id="PTHR43708:SF5">
    <property type="entry name" value="CONSERVED EXPRESSED OXIDOREDUCTASE (EUROFUNG)-RELATED"/>
    <property type="match status" value="1"/>
</dbReference>
<dbReference type="Gene3D" id="3.30.360.10">
    <property type="entry name" value="Dihydrodipicolinate Reductase, domain 2"/>
    <property type="match status" value="1"/>
</dbReference>
<dbReference type="InterPro" id="IPR036291">
    <property type="entry name" value="NAD(P)-bd_dom_sf"/>
</dbReference>
<reference evidence="5 6" key="1">
    <citation type="submission" date="2020-08" db="EMBL/GenBank/DDBJ databases">
        <title>Genomic Encyclopedia of Type Strains, Phase III (KMG-III): the genomes of soil and plant-associated and newly described type strains.</title>
        <authorList>
            <person name="Whitman W."/>
        </authorList>
    </citation>
    <scope>NUCLEOTIDE SEQUENCE [LARGE SCALE GENOMIC DNA]</scope>
    <source>
        <strain evidence="5 6">CECT 8234</strain>
    </source>
</reference>
<feature type="domain" description="Gfo/Idh/MocA-like oxidoreductase N-terminal" evidence="3">
    <location>
        <begin position="5"/>
        <end position="121"/>
    </location>
</feature>
<dbReference type="RefSeq" id="WP_183565515.1">
    <property type="nucleotide sequence ID" value="NZ_CBCSLB010000010.1"/>
</dbReference>
<dbReference type="InterPro" id="IPR055170">
    <property type="entry name" value="GFO_IDH_MocA-like_dom"/>
</dbReference>
<dbReference type="Pfam" id="PF01408">
    <property type="entry name" value="GFO_IDH_MocA"/>
    <property type="match status" value="1"/>
</dbReference>
<evidence type="ECO:0000259" key="4">
    <source>
        <dbReference type="Pfam" id="PF22725"/>
    </source>
</evidence>
<comment type="similarity">
    <text evidence="1">Belongs to the Gfo/Idh/MocA family.</text>
</comment>
<dbReference type="InterPro" id="IPR051317">
    <property type="entry name" value="Gfo/Idh/MocA_oxidoreduct"/>
</dbReference>
<dbReference type="EMBL" id="JACHXW010000011">
    <property type="protein sequence ID" value="MBB3153607.1"/>
    <property type="molecule type" value="Genomic_DNA"/>
</dbReference>
<dbReference type="PANTHER" id="PTHR43708">
    <property type="entry name" value="CONSERVED EXPRESSED OXIDOREDUCTASE (EUROFUNG)"/>
    <property type="match status" value="1"/>
</dbReference>
<organism evidence="5 6">
    <name type="scientific">Paenibacillus endophyticus</name>
    <dbReference type="NCBI Taxonomy" id="1294268"/>
    <lineage>
        <taxon>Bacteria</taxon>
        <taxon>Bacillati</taxon>
        <taxon>Bacillota</taxon>
        <taxon>Bacilli</taxon>
        <taxon>Bacillales</taxon>
        <taxon>Paenibacillaceae</taxon>
        <taxon>Paenibacillus</taxon>
    </lineage>
</organism>
<protein>
    <submittedName>
        <fullName evidence="5">Putative dehydrogenase</fullName>
    </submittedName>
</protein>
<dbReference type="SUPFAM" id="SSF51735">
    <property type="entry name" value="NAD(P)-binding Rossmann-fold domains"/>
    <property type="match status" value="1"/>
</dbReference>
<proteinExistence type="inferred from homology"/>
<evidence type="ECO:0000313" key="6">
    <source>
        <dbReference type="Proteomes" id="UP000518605"/>
    </source>
</evidence>
<evidence type="ECO:0000259" key="3">
    <source>
        <dbReference type="Pfam" id="PF01408"/>
    </source>
</evidence>
<name>A0A7W5C9R2_9BACL</name>
<comment type="caution">
    <text evidence="5">The sequence shown here is derived from an EMBL/GenBank/DDBJ whole genome shotgun (WGS) entry which is preliminary data.</text>
</comment>
<dbReference type="SUPFAM" id="SSF55347">
    <property type="entry name" value="Glyceraldehyde-3-phosphate dehydrogenase-like, C-terminal domain"/>
    <property type="match status" value="1"/>
</dbReference>
<dbReference type="AlphaFoldDB" id="A0A7W5C9R2"/>
<dbReference type="Gene3D" id="3.40.50.720">
    <property type="entry name" value="NAD(P)-binding Rossmann-like Domain"/>
    <property type="match status" value="1"/>
</dbReference>
<keyword evidence="6" id="KW-1185">Reference proteome</keyword>